<gene>
    <name evidence="2" type="ORF">PS918_05966</name>
</gene>
<dbReference type="AlphaFoldDB" id="A0A5E7V0E9"/>
<feature type="region of interest" description="Disordered" evidence="1">
    <location>
        <begin position="1"/>
        <end position="39"/>
    </location>
</feature>
<protein>
    <recommendedName>
        <fullName evidence="4">Plasmid segregation centromere-binding protein ParG</fullName>
    </recommendedName>
</protein>
<evidence type="ECO:0000313" key="3">
    <source>
        <dbReference type="Proteomes" id="UP000326611"/>
    </source>
</evidence>
<accession>A0A5E7V0E9</accession>
<dbReference type="Proteomes" id="UP000326611">
    <property type="component" value="Unassembled WGS sequence"/>
</dbReference>
<feature type="compositionally biased region" description="Basic and acidic residues" evidence="1">
    <location>
        <begin position="1"/>
        <end position="16"/>
    </location>
</feature>
<evidence type="ECO:0000313" key="2">
    <source>
        <dbReference type="EMBL" id="VVQ16305.1"/>
    </source>
</evidence>
<evidence type="ECO:0000256" key="1">
    <source>
        <dbReference type="SAM" id="MobiDB-lite"/>
    </source>
</evidence>
<dbReference type="EMBL" id="CABVIY010000011">
    <property type="protein sequence ID" value="VVQ16305.1"/>
    <property type="molecule type" value="Genomic_DNA"/>
</dbReference>
<proteinExistence type="predicted"/>
<reference evidence="2 3" key="1">
    <citation type="submission" date="2019-09" db="EMBL/GenBank/DDBJ databases">
        <authorList>
            <person name="Chandra G."/>
            <person name="Truman W A."/>
        </authorList>
    </citation>
    <scope>NUCLEOTIDE SEQUENCE [LARGE SCALE GENOMIC DNA]</scope>
    <source>
        <strain evidence="2">PS918</strain>
    </source>
</reference>
<organism evidence="2 3">
    <name type="scientific">Pseudomonas fluorescens</name>
    <dbReference type="NCBI Taxonomy" id="294"/>
    <lineage>
        <taxon>Bacteria</taxon>
        <taxon>Pseudomonadati</taxon>
        <taxon>Pseudomonadota</taxon>
        <taxon>Gammaproteobacteria</taxon>
        <taxon>Pseudomonadales</taxon>
        <taxon>Pseudomonadaceae</taxon>
        <taxon>Pseudomonas</taxon>
    </lineage>
</organism>
<dbReference type="RefSeq" id="WP_150773731.1">
    <property type="nucleotide sequence ID" value="NZ_CABVIY010000011.1"/>
</dbReference>
<dbReference type="OrthoDB" id="6899169at2"/>
<sequence>MIKAKPDIKSYKKDPNEFLEGGEADKPLSKSASTRKQPAVEETASYMIEALKPEPTVQKLFRLRWDIACALKLGAAQESAKTGKRVTETDIVQQLLKKHFNLE</sequence>
<evidence type="ECO:0008006" key="4">
    <source>
        <dbReference type="Google" id="ProtNLM"/>
    </source>
</evidence>
<name>A0A5E7V0E9_PSEFL</name>